<protein>
    <submittedName>
        <fullName evidence="2">Uncharacterized protein</fullName>
    </submittedName>
</protein>
<feature type="transmembrane region" description="Helical" evidence="1">
    <location>
        <begin position="21"/>
        <end position="43"/>
    </location>
</feature>
<dbReference type="KEGG" id="aori:SD37_35555"/>
<keyword evidence="1" id="KW-1133">Transmembrane helix</keyword>
<sequence>MVEQDRIGDEAGSIGERRSRVPWLVGLIVLVILLVGGLVLVGARALAPTQAAEEPPPPPLPFCAVAQVKVAEGKPVRQRLPEPVVTLPTGCRPPDPAAVITFADVVVGTGPEKAQGSDYLAFFALYDLATGEVIASNWQPRHQYDGLSGGAVEPAGGLWSSGLAGMKPGGRRVLLLPAVPGERAQDPVEMYRSVPLVAVVDVL</sequence>
<keyword evidence="3" id="KW-1185">Reference proteome</keyword>
<keyword evidence="1" id="KW-0812">Transmembrane</keyword>
<dbReference type="EMBL" id="CP016174">
    <property type="protein sequence ID" value="ANN20381.1"/>
    <property type="molecule type" value="Genomic_DNA"/>
</dbReference>
<dbReference type="RefSeq" id="WP_044854685.1">
    <property type="nucleotide sequence ID" value="NZ_CP016174.1"/>
</dbReference>
<proteinExistence type="predicted"/>
<dbReference type="Proteomes" id="UP000093695">
    <property type="component" value="Chromosome"/>
</dbReference>
<accession>A0A193C704</accession>
<dbReference type="eggNOG" id="COG0545">
    <property type="taxonomic scope" value="Bacteria"/>
</dbReference>
<gene>
    <name evidence="2" type="ORF">SD37_35555</name>
</gene>
<keyword evidence="1" id="KW-0472">Membrane</keyword>
<evidence type="ECO:0000313" key="2">
    <source>
        <dbReference type="EMBL" id="ANN20381.1"/>
    </source>
</evidence>
<evidence type="ECO:0000256" key="1">
    <source>
        <dbReference type="SAM" id="Phobius"/>
    </source>
</evidence>
<dbReference type="AlphaFoldDB" id="A0A193C704"/>
<reference evidence="2 3" key="1">
    <citation type="journal article" date="2015" name="Genome Announc.">
        <title>Draft Genome Sequence of Norvancomycin-Producing Strain Amycolatopsis orientalis CPCC200066.</title>
        <authorList>
            <person name="Lei X."/>
            <person name="Yuan F."/>
            <person name="Shi Y."/>
            <person name="Li X."/>
            <person name="Wang L."/>
            <person name="Hong B."/>
        </authorList>
    </citation>
    <scope>NUCLEOTIDE SEQUENCE [LARGE SCALE GENOMIC DNA]</scope>
    <source>
        <strain evidence="2 3">B-37</strain>
    </source>
</reference>
<evidence type="ECO:0000313" key="3">
    <source>
        <dbReference type="Proteomes" id="UP000093695"/>
    </source>
</evidence>
<name>A0A193C704_AMYOR</name>
<organism evidence="2 3">
    <name type="scientific">Amycolatopsis orientalis</name>
    <name type="common">Nocardia orientalis</name>
    <dbReference type="NCBI Taxonomy" id="31958"/>
    <lineage>
        <taxon>Bacteria</taxon>
        <taxon>Bacillati</taxon>
        <taxon>Actinomycetota</taxon>
        <taxon>Actinomycetes</taxon>
        <taxon>Pseudonocardiales</taxon>
        <taxon>Pseudonocardiaceae</taxon>
        <taxon>Amycolatopsis</taxon>
    </lineage>
</organism>
<dbReference type="STRING" id="31958.SD37_35555"/>